<dbReference type="EMBL" id="CM023486">
    <property type="protein sequence ID" value="KAH6927726.1"/>
    <property type="molecule type" value="Genomic_DNA"/>
</dbReference>
<evidence type="ECO:0000313" key="1">
    <source>
        <dbReference type="EMBL" id="KAH6927726.1"/>
    </source>
</evidence>
<proteinExistence type="predicted"/>
<accession>A0ACB7S1E0</accession>
<dbReference type="Proteomes" id="UP000821845">
    <property type="component" value="Chromosome 6"/>
</dbReference>
<comment type="caution">
    <text evidence="1">The sequence shown here is derived from an EMBL/GenBank/DDBJ whole genome shotgun (WGS) entry which is preliminary data.</text>
</comment>
<organism evidence="1 2">
    <name type="scientific">Hyalomma asiaticum</name>
    <name type="common">Tick</name>
    <dbReference type="NCBI Taxonomy" id="266040"/>
    <lineage>
        <taxon>Eukaryota</taxon>
        <taxon>Metazoa</taxon>
        <taxon>Ecdysozoa</taxon>
        <taxon>Arthropoda</taxon>
        <taxon>Chelicerata</taxon>
        <taxon>Arachnida</taxon>
        <taxon>Acari</taxon>
        <taxon>Parasitiformes</taxon>
        <taxon>Ixodida</taxon>
        <taxon>Ixodoidea</taxon>
        <taxon>Ixodidae</taxon>
        <taxon>Hyalomminae</taxon>
        <taxon>Hyalomma</taxon>
    </lineage>
</organism>
<protein>
    <submittedName>
        <fullName evidence="1">Uncharacterized protein</fullName>
    </submittedName>
</protein>
<reference evidence="1" key="1">
    <citation type="submission" date="2020-05" db="EMBL/GenBank/DDBJ databases">
        <title>Large-scale comparative analyses of tick genomes elucidate their genetic diversity and vector capacities.</title>
        <authorList>
            <person name="Jia N."/>
            <person name="Wang J."/>
            <person name="Shi W."/>
            <person name="Du L."/>
            <person name="Sun Y."/>
            <person name="Zhan W."/>
            <person name="Jiang J."/>
            <person name="Wang Q."/>
            <person name="Zhang B."/>
            <person name="Ji P."/>
            <person name="Sakyi L.B."/>
            <person name="Cui X."/>
            <person name="Yuan T."/>
            <person name="Jiang B."/>
            <person name="Yang W."/>
            <person name="Lam T.T.-Y."/>
            <person name="Chang Q."/>
            <person name="Ding S."/>
            <person name="Wang X."/>
            <person name="Zhu J."/>
            <person name="Ruan X."/>
            <person name="Zhao L."/>
            <person name="Wei J."/>
            <person name="Que T."/>
            <person name="Du C."/>
            <person name="Cheng J."/>
            <person name="Dai P."/>
            <person name="Han X."/>
            <person name="Huang E."/>
            <person name="Gao Y."/>
            <person name="Liu J."/>
            <person name="Shao H."/>
            <person name="Ye R."/>
            <person name="Li L."/>
            <person name="Wei W."/>
            <person name="Wang X."/>
            <person name="Wang C."/>
            <person name="Yang T."/>
            <person name="Huo Q."/>
            <person name="Li W."/>
            <person name="Guo W."/>
            <person name="Chen H."/>
            <person name="Zhou L."/>
            <person name="Ni X."/>
            <person name="Tian J."/>
            <person name="Zhou Y."/>
            <person name="Sheng Y."/>
            <person name="Liu T."/>
            <person name="Pan Y."/>
            <person name="Xia L."/>
            <person name="Li J."/>
            <person name="Zhao F."/>
            <person name="Cao W."/>
        </authorList>
    </citation>
    <scope>NUCLEOTIDE SEQUENCE</scope>
    <source>
        <strain evidence="1">Hyas-2018</strain>
    </source>
</reference>
<gene>
    <name evidence="1" type="ORF">HPB50_007628</name>
</gene>
<sequence>MASEQAHSRPSFLLDPLATDLLSFDEDDTDTTRYDRLCAPLQSATRSDPFLGPPYGDEPSEWHHSPSLANFRLSQLFETNAEQVPAGRSNALSPLAGLSLCRAQPSAELASLQPTRFNVGMNALAGPHLSRTSFTAAPNLLASHSGASKQTLAGPPLPQASYALPHAKPEPLAPSLGDGTHALAGPPLSRASLTAQYATAEPSRSAPGVSSLAGPSLSRAQFDVRRAAAEPPLCFANGATSLAGPSMARAQRVDNVERQPPCSADSVAAFPDERLPHAHLGDTFVKREPTCRRHRPLLLSNLVVRGLEVTRHPVMPPNMRWLRPRESTEICRSFLTALSIRTRTPGRAPPLPRMANENGTLVPLCTEGNPIAQPLLLANGKHLALATCRVPPMWTKASSAIAAMNAATLPDHAARAARRLGLLARREMARAAGDLTVAGGSGSRRAR</sequence>
<name>A0ACB7S1E0_HYAAI</name>
<evidence type="ECO:0000313" key="2">
    <source>
        <dbReference type="Proteomes" id="UP000821845"/>
    </source>
</evidence>
<keyword evidence="2" id="KW-1185">Reference proteome</keyword>